<feature type="region of interest" description="Disordered" evidence="1">
    <location>
        <begin position="459"/>
        <end position="501"/>
    </location>
</feature>
<dbReference type="EMBL" id="LR590484">
    <property type="protein sequence ID" value="VTR33009.1"/>
    <property type="molecule type" value="Genomic_DNA"/>
</dbReference>
<dbReference type="Proteomes" id="UP000308196">
    <property type="component" value="Chromosome"/>
</dbReference>
<evidence type="ECO:0000256" key="1">
    <source>
        <dbReference type="SAM" id="MobiDB-lite"/>
    </source>
</evidence>
<evidence type="ECO:0000256" key="2">
    <source>
        <dbReference type="SAM" id="Phobius"/>
    </source>
</evidence>
<dbReference type="KEGG" id="stha:NCTC11429_01102"/>
<dbReference type="PANTHER" id="PTHR30373:SF2">
    <property type="entry name" value="UPF0603 PROTEIN YGCG"/>
    <property type="match status" value="1"/>
</dbReference>
<evidence type="ECO:0000259" key="3">
    <source>
        <dbReference type="Pfam" id="PF04536"/>
    </source>
</evidence>
<protein>
    <submittedName>
        <fullName evidence="4">Domain of uncharacterized function (DUF477)</fullName>
    </submittedName>
</protein>
<feature type="transmembrane region" description="Helical" evidence="2">
    <location>
        <begin position="315"/>
        <end position="336"/>
    </location>
</feature>
<evidence type="ECO:0000313" key="5">
    <source>
        <dbReference type="Proteomes" id="UP000308196"/>
    </source>
</evidence>
<keyword evidence="2" id="KW-0812">Transmembrane</keyword>
<accession>A0A4U9ULH3</accession>
<organism evidence="4 5">
    <name type="scientific">Sphingobacterium thalpophilum</name>
    <dbReference type="NCBI Taxonomy" id="259"/>
    <lineage>
        <taxon>Bacteria</taxon>
        <taxon>Pseudomonadati</taxon>
        <taxon>Bacteroidota</taxon>
        <taxon>Sphingobacteriia</taxon>
        <taxon>Sphingobacteriales</taxon>
        <taxon>Sphingobacteriaceae</taxon>
        <taxon>Sphingobacterium</taxon>
    </lineage>
</organism>
<dbReference type="AlphaFoldDB" id="A0A4U9ULH3"/>
<dbReference type="STRING" id="1123265.GCA_000686625_04019"/>
<dbReference type="InterPro" id="IPR007621">
    <property type="entry name" value="TPM_dom"/>
</dbReference>
<keyword evidence="2" id="KW-0472">Membrane</keyword>
<feature type="compositionally biased region" description="Gly residues" evidence="1">
    <location>
        <begin position="469"/>
        <end position="501"/>
    </location>
</feature>
<feature type="transmembrane region" description="Helical" evidence="2">
    <location>
        <begin position="275"/>
        <end position="294"/>
    </location>
</feature>
<feature type="transmembrane region" description="Helical" evidence="2">
    <location>
        <begin position="241"/>
        <end position="263"/>
    </location>
</feature>
<name>A0A4U9ULH3_9SPHI</name>
<proteinExistence type="predicted"/>
<dbReference type="PANTHER" id="PTHR30373">
    <property type="entry name" value="UPF0603 PROTEIN YGCG"/>
    <property type="match status" value="1"/>
</dbReference>
<feature type="domain" description="TPM" evidence="3">
    <location>
        <begin position="51"/>
        <end position="172"/>
    </location>
</feature>
<gene>
    <name evidence="4" type="ORF">NCTC11429_01102</name>
</gene>
<evidence type="ECO:0000313" key="4">
    <source>
        <dbReference type="EMBL" id="VTR33009.1"/>
    </source>
</evidence>
<reference evidence="4 5" key="1">
    <citation type="submission" date="2019-05" db="EMBL/GenBank/DDBJ databases">
        <authorList>
            <consortium name="Pathogen Informatics"/>
        </authorList>
    </citation>
    <scope>NUCLEOTIDE SEQUENCE [LARGE SCALE GENOMIC DNA]</scope>
    <source>
        <strain evidence="4 5">NCTC11429</strain>
    </source>
</reference>
<keyword evidence="2" id="KW-1133">Transmembrane helix</keyword>
<dbReference type="Pfam" id="PF04536">
    <property type="entry name" value="TPM_phosphatase"/>
    <property type="match status" value="1"/>
</dbReference>
<dbReference type="Gene3D" id="3.10.310.50">
    <property type="match status" value="1"/>
</dbReference>
<feature type="transmembrane region" description="Helical" evidence="2">
    <location>
        <begin position="202"/>
        <end position="220"/>
    </location>
</feature>
<sequence length="501" mass="55809">MVILTNMHRSQQLYLYILFCLSCCLGGEAVFGQYTVDNIPSPKQKGQDYFVSNPDGILSSGTVAELDGLSTQIEAATKSEYAIVLVNDYVGDSDFDFALKLFNTWGIGKKESNNGLLLFIAKDRREYRFITGYGMESTLPDVYLKRIGEKYLVPHFRNGDYDQGVLEASQFIKTILLSPDSRAELERLMPEAIPIWSLRNPILRNTLLVLALFALCYIWLDRLTKAVKGKLSRKSNYFPPLVSGCGCMGMLMFVSVFVCAFALNNLEEVYQWKNLPYFMFVFGSVTLAMKYNASQAQIVNSYRDEENIQHALRKFRAWGLLPLLLSPLALFDFFGINKRIRRNTLRLAPPDHSGSWLRMNRDDAAFRQSAYLDKGQLLEEKLGSRAYEIWVDKTTKETKLIPWDGKAGYVDCPECHYRTLETGLSRTIRAATYSSQGLAERFDKCKHCGHRVSHGEYTIPVKARSSSSSGGGSGSSSRSSGGGGGSFGGGSSGGGGAGGRW</sequence>